<sequence>MKLYAIFFGFTAQGIENIRQSPARVETAKEIVRSLGGEMKTFYGILGSEFDTIFILEAPSDEAVAKMALVIASGGNVRTQTHRLFTEEQYGNLISELP</sequence>
<organism evidence="1 2">
    <name type="scientific">Thiohalomonas denitrificans</name>
    <dbReference type="NCBI Taxonomy" id="415747"/>
    <lineage>
        <taxon>Bacteria</taxon>
        <taxon>Pseudomonadati</taxon>
        <taxon>Pseudomonadota</taxon>
        <taxon>Gammaproteobacteria</taxon>
        <taxon>Thiohalomonadales</taxon>
        <taxon>Thiohalomonadaceae</taxon>
        <taxon>Thiohalomonas</taxon>
    </lineage>
</organism>
<dbReference type="EMBL" id="FMWD01000007">
    <property type="protein sequence ID" value="SCZ63117.1"/>
    <property type="molecule type" value="Genomic_DNA"/>
</dbReference>
<gene>
    <name evidence="1" type="ORF">SAMN03097708_02425</name>
</gene>
<dbReference type="InterPro" id="IPR014845">
    <property type="entry name" value="GYD/TTHA1554"/>
</dbReference>
<evidence type="ECO:0000313" key="2">
    <source>
        <dbReference type="Proteomes" id="UP000199648"/>
    </source>
</evidence>
<dbReference type="RefSeq" id="WP_175452552.1">
    <property type="nucleotide sequence ID" value="NZ_FMWD01000007.1"/>
</dbReference>
<protein>
    <submittedName>
        <fullName evidence="1">Uncharacterized protein, contains GYD domain</fullName>
    </submittedName>
</protein>
<evidence type="ECO:0000313" key="1">
    <source>
        <dbReference type="EMBL" id="SCZ63117.1"/>
    </source>
</evidence>
<proteinExistence type="predicted"/>
<name>A0A1G5QN05_9GAMM</name>
<dbReference type="STRING" id="415747.SAMN03097708_02425"/>
<dbReference type="AlphaFoldDB" id="A0A1G5QN05"/>
<dbReference type="Pfam" id="PF08734">
    <property type="entry name" value="GYD"/>
    <property type="match status" value="1"/>
</dbReference>
<accession>A0A1G5QN05</accession>
<dbReference type="Proteomes" id="UP000199648">
    <property type="component" value="Unassembled WGS sequence"/>
</dbReference>
<keyword evidence="2" id="KW-1185">Reference proteome</keyword>
<reference evidence="1 2" key="1">
    <citation type="submission" date="2016-10" db="EMBL/GenBank/DDBJ databases">
        <authorList>
            <person name="de Groot N.N."/>
        </authorList>
    </citation>
    <scope>NUCLEOTIDE SEQUENCE [LARGE SCALE GENOMIC DNA]</scope>
    <source>
        <strain evidence="1 2">HLD2</strain>
    </source>
</reference>